<evidence type="ECO:0000256" key="1">
    <source>
        <dbReference type="SAM" id="MobiDB-lite"/>
    </source>
</evidence>
<evidence type="ECO:0000313" key="2">
    <source>
        <dbReference type="EMBL" id="KKL51361.1"/>
    </source>
</evidence>
<proteinExistence type="predicted"/>
<feature type="region of interest" description="Disordered" evidence="1">
    <location>
        <begin position="84"/>
        <end position="112"/>
    </location>
</feature>
<feature type="compositionally biased region" description="Polar residues" evidence="1">
    <location>
        <begin position="97"/>
        <end position="112"/>
    </location>
</feature>
<name>A0A0F9DCD3_9ZZZZ</name>
<organism evidence="2">
    <name type="scientific">marine sediment metagenome</name>
    <dbReference type="NCBI Taxonomy" id="412755"/>
    <lineage>
        <taxon>unclassified sequences</taxon>
        <taxon>metagenomes</taxon>
        <taxon>ecological metagenomes</taxon>
    </lineage>
</organism>
<sequence length="112" mass="12233">MSVRAELLEGSRAPVLVIDREQMKVFTRLVHTFASRSTKHNLQKMMEAGSFLGDLGEASEEEMERFDLEVAHVEASREAVEAVTQGSVGKYVDKESTSAASGEAQNSGEAQE</sequence>
<reference evidence="2" key="1">
    <citation type="journal article" date="2015" name="Nature">
        <title>Complex archaea that bridge the gap between prokaryotes and eukaryotes.</title>
        <authorList>
            <person name="Spang A."/>
            <person name="Saw J.H."/>
            <person name="Jorgensen S.L."/>
            <person name="Zaremba-Niedzwiedzka K."/>
            <person name="Martijn J."/>
            <person name="Lind A.E."/>
            <person name="van Eijk R."/>
            <person name="Schleper C."/>
            <person name="Guy L."/>
            <person name="Ettema T.J."/>
        </authorList>
    </citation>
    <scope>NUCLEOTIDE SEQUENCE</scope>
</reference>
<dbReference type="AlphaFoldDB" id="A0A0F9DCD3"/>
<dbReference type="EMBL" id="LAZR01032277">
    <property type="protein sequence ID" value="KKL51361.1"/>
    <property type="molecule type" value="Genomic_DNA"/>
</dbReference>
<accession>A0A0F9DCD3</accession>
<protein>
    <submittedName>
        <fullName evidence="2">Uncharacterized protein</fullName>
    </submittedName>
</protein>
<gene>
    <name evidence="2" type="ORF">LCGC14_2296260</name>
</gene>
<comment type="caution">
    <text evidence="2">The sequence shown here is derived from an EMBL/GenBank/DDBJ whole genome shotgun (WGS) entry which is preliminary data.</text>
</comment>